<dbReference type="Proteomes" id="UP001162156">
    <property type="component" value="Unassembled WGS sequence"/>
</dbReference>
<dbReference type="EMBL" id="JANEYF010001909">
    <property type="protein sequence ID" value="KAJ8954635.1"/>
    <property type="molecule type" value="Genomic_DNA"/>
</dbReference>
<dbReference type="SUPFAM" id="SSF50129">
    <property type="entry name" value="GroES-like"/>
    <property type="match status" value="1"/>
</dbReference>
<evidence type="ECO:0000256" key="1">
    <source>
        <dbReference type="ARBA" id="ARBA00022723"/>
    </source>
</evidence>
<keyword evidence="6" id="KW-1185">Reference proteome</keyword>
<keyword evidence="3" id="KW-0560">Oxidoreductase</keyword>
<dbReference type="Pfam" id="PF08240">
    <property type="entry name" value="ADH_N"/>
    <property type="match status" value="1"/>
</dbReference>
<evidence type="ECO:0000256" key="3">
    <source>
        <dbReference type="ARBA" id="ARBA00023002"/>
    </source>
</evidence>
<dbReference type="GO" id="GO:0008270">
    <property type="term" value="F:zinc ion binding"/>
    <property type="evidence" value="ECO:0007669"/>
    <property type="project" value="InterPro"/>
</dbReference>
<feature type="domain" description="Alcohol dehydrogenase-like N-terminal" evidence="4">
    <location>
        <begin position="25"/>
        <end position="139"/>
    </location>
</feature>
<keyword evidence="1" id="KW-0479">Metal-binding</keyword>
<keyword evidence="2" id="KW-0862">Zinc</keyword>
<dbReference type="GO" id="GO:0016491">
    <property type="term" value="F:oxidoreductase activity"/>
    <property type="evidence" value="ECO:0007669"/>
    <property type="project" value="UniProtKB-KW"/>
</dbReference>
<dbReference type="InterPro" id="IPR002328">
    <property type="entry name" value="ADH_Zn_CS"/>
</dbReference>
<dbReference type="PANTHER" id="PTHR43401">
    <property type="entry name" value="L-THREONINE 3-DEHYDROGENASE"/>
    <property type="match status" value="1"/>
</dbReference>
<dbReference type="InterPro" id="IPR011032">
    <property type="entry name" value="GroES-like_sf"/>
</dbReference>
<dbReference type="PROSITE" id="PS00059">
    <property type="entry name" value="ADH_ZINC"/>
    <property type="match status" value="1"/>
</dbReference>
<dbReference type="Gene3D" id="3.90.180.10">
    <property type="entry name" value="Medium-chain alcohol dehydrogenases, catalytic domain"/>
    <property type="match status" value="1"/>
</dbReference>
<dbReference type="AlphaFoldDB" id="A0AAV8YUI7"/>
<evidence type="ECO:0000313" key="5">
    <source>
        <dbReference type="EMBL" id="KAJ8954635.1"/>
    </source>
</evidence>
<sequence length="185" mass="20660">MEAINFTAKTQKLELNIVPIPKVTKPNQVLVKVAYSGICGTDLHVIQGEFPCNPDKTFTLGHEFSGTVVEVGPEVNIFKKGDRVSVDPNDGCKSCNFCHSGNPHYCLIGGINNTIGIYRNGGWAEYVLAPLVQVHKIPDSITLEQGKCKIVKRFNKPKITWLFKFKYRYRHLGHILELSIHSPLA</sequence>
<dbReference type="PANTHER" id="PTHR43401:SF2">
    <property type="entry name" value="L-THREONINE 3-DEHYDROGENASE"/>
    <property type="match status" value="1"/>
</dbReference>
<evidence type="ECO:0000256" key="2">
    <source>
        <dbReference type="ARBA" id="ARBA00022833"/>
    </source>
</evidence>
<accession>A0AAV8YUI7</accession>
<evidence type="ECO:0000259" key="4">
    <source>
        <dbReference type="Pfam" id="PF08240"/>
    </source>
</evidence>
<evidence type="ECO:0000313" key="6">
    <source>
        <dbReference type="Proteomes" id="UP001162156"/>
    </source>
</evidence>
<comment type="caution">
    <text evidence="5">The sequence shown here is derived from an EMBL/GenBank/DDBJ whole genome shotgun (WGS) entry which is preliminary data.</text>
</comment>
<gene>
    <name evidence="5" type="ORF">NQ314_007034</name>
</gene>
<dbReference type="InterPro" id="IPR050129">
    <property type="entry name" value="Zn_alcohol_dh"/>
</dbReference>
<proteinExistence type="predicted"/>
<dbReference type="InterPro" id="IPR013154">
    <property type="entry name" value="ADH-like_N"/>
</dbReference>
<protein>
    <recommendedName>
        <fullName evidence="4">Alcohol dehydrogenase-like N-terminal domain-containing protein</fullName>
    </recommendedName>
</protein>
<reference evidence="5" key="1">
    <citation type="journal article" date="2023" name="Insect Mol. Biol.">
        <title>Genome sequencing provides insights into the evolution of gene families encoding plant cell wall-degrading enzymes in longhorned beetles.</title>
        <authorList>
            <person name="Shin N.R."/>
            <person name="Okamura Y."/>
            <person name="Kirsch R."/>
            <person name="Pauchet Y."/>
        </authorList>
    </citation>
    <scope>NUCLEOTIDE SEQUENCE</scope>
    <source>
        <strain evidence="5">RBIC_L_NR</strain>
    </source>
</reference>
<name>A0AAV8YUI7_9CUCU</name>
<organism evidence="5 6">
    <name type="scientific">Rhamnusium bicolor</name>
    <dbReference type="NCBI Taxonomy" id="1586634"/>
    <lineage>
        <taxon>Eukaryota</taxon>
        <taxon>Metazoa</taxon>
        <taxon>Ecdysozoa</taxon>
        <taxon>Arthropoda</taxon>
        <taxon>Hexapoda</taxon>
        <taxon>Insecta</taxon>
        <taxon>Pterygota</taxon>
        <taxon>Neoptera</taxon>
        <taxon>Endopterygota</taxon>
        <taxon>Coleoptera</taxon>
        <taxon>Polyphaga</taxon>
        <taxon>Cucujiformia</taxon>
        <taxon>Chrysomeloidea</taxon>
        <taxon>Cerambycidae</taxon>
        <taxon>Lepturinae</taxon>
        <taxon>Rhagiini</taxon>
        <taxon>Rhamnusium</taxon>
    </lineage>
</organism>